<dbReference type="Pfam" id="PF07045">
    <property type="entry name" value="DUF1330"/>
    <property type="match status" value="1"/>
</dbReference>
<dbReference type="InParanoid" id="A0A3A9J4K4"/>
<dbReference type="Gene3D" id="3.30.70.100">
    <property type="match status" value="1"/>
</dbReference>
<dbReference type="PANTHER" id="PTHR41521">
    <property type="match status" value="1"/>
</dbReference>
<dbReference type="EMBL" id="RAQU01000282">
    <property type="protein sequence ID" value="RKK01382.1"/>
    <property type="molecule type" value="Genomic_DNA"/>
</dbReference>
<evidence type="ECO:0000313" key="2">
    <source>
        <dbReference type="EMBL" id="RKK01382.1"/>
    </source>
</evidence>
<feature type="domain" description="DUF1330" evidence="1">
    <location>
        <begin position="3"/>
        <end position="94"/>
    </location>
</feature>
<dbReference type="EMBL" id="RFLX01000005">
    <property type="protein sequence ID" value="RMI25457.1"/>
    <property type="molecule type" value="Genomic_DNA"/>
</dbReference>
<evidence type="ECO:0000313" key="3">
    <source>
        <dbReference type="EMBL" id="RMI25457.1"/>
    </source>
</evidence>
<name>A0A3A9J4K4_9PROT</name>
<organism evidence="2 5">
    <name type="scientific">Teichococcus wenyumeiae</name>
    <dbReference type="NCBI Taxonomy" id="2478470"/>
    <lineage>
        <taxon>Bacteria</taxon>
        <taxon>Pseudomonadati</taxon>
        <taxon>Pseudomonadota</taxon>
        <taxon>Alphaproteobacteria</taxon>
        <taxon>Acetobacterales</taxon>
        <taxon>Roseomonadaceae</taxon>
        <taxon>Roseomonas</taxon>
    </lineage>
</organism>
<evidence type="ECO:0000259" key="1">
    <source>
        <dbReference type="Pfam" id="PF07045"/>
    </source>
</evidence>
<accession>A0A3A9J4K4</accession>
<comment type="caution">
    <text evidence="2">The sequence shown here is derived from an EMBL/GenBank/DDBJ whole genome shotgun (WGS) entry which is preliminary data.</text>
</comment>
<dbReference type="Proteomes" id="UP000274097">
    <property type="component" value="Unassembled WGS sequence"/>
</dbReference>
<proteinExistence type="predicted"/>
<dbReference type="InterPro" id="IPR011008">
    <property type="entry name" value="Dimeric_a/b-barrel"/>
</dbReference>
<keyword evidence="4" id="KW-1185">Reference proteome</keyword>
<dbReference type="Proteomes" id="UP000278036">
    <property type="component" value="Unassembled WGS sequence"/>
</dbReference>
<dbReference type="SUPFAM" id="SSF54909">
    <property type="entry name" value="Dimeric alpha+beta barrel"/>
    <property type="match status" value="1"/>
</dbReference>
<dbReference type="OrthoDB" id="9806380at2"/>
<sequence length="108" mass="11722">MPVYVIADIKVTDDAWVPSYAAAVHDIVHRHGGKYLARSGKVRTLEGAPLDTTLIALLEFPSAEAAEAFAQDPDYAPYAAARQKGSDSRFQMIDDTDLAGTIPYLRKG</sequence>
<reference evidence="2 5" key="1">
    <citation type="submission" date="2018-09" db="EMBL/GenBank/DDBJ databases">
        <title>Roseomonas sp. nov., isolated from feces of Tibetan antelopes in the Qinghai-Tibet plateau, China.</title>
        <authorList>
            <person name="Tian Z."/>
        </authorList>
    </citation>
    <scope>NUCLEOTIDE SEQUENCE [LARGE SCALE GENOMIC DNA]</scope>
    <source>
        <strain evidence="3 4">Z23</strain>
        <strain evidence="2 5">Z24</strain>
    </source>
</reference>
<evidence type="ECO:0000313" key="4">
    <source>
        <dbReference type="Proteomes" id="UP000274097"/>
    </source>
</evidence>
<gene>
    <name evidence="2" type="ORF">D6Z83_25285</name>
    <name evidence="3" type="ORF">EBE87_09180</name>
</gene>
<dbReference type="PANTHER" id="PTHR41521:SF4">
    <property type="entry name" value="BLR0684 PROTEIN"/>
    <property type="match status" value="1"/>
</dbReference>
<evidence type="ECO:0000313" key="5">
    <source>
        <dbReference type="Proteomes" id="UP000278036"/>
    </source>
</evidence>
<dbReference type="AlphaFoldDB" id="A0A3A9J4K4"/>
<dbReference type="RefSeq" id="WP_120640903.1">
    <property type="nucleotide sequence ID" value="NZ_RAQU01000282.1"/>
</dbReference>
<protein>
    <submittedName>
        <fullName evidence="2">DUF1330 domain-containing protein</fullName>
    </submittedName>
</protein>
<dbReference type="InterPro" id="IPR010753">
    <property type="entry name" value="DUF1330"/>
</dbReference>